<comment type="caution">
    <text evidence="4">The sequence shown here is derived from an EMBL/GenBank/DDBJ whole genome shotgun (WGS) entry which is preliminary data.</text>
</comment>
<keyword evidence="5" id="KW-1185">Reference proteome</keyword>
<evidence type="ECO:0000256" key="1">
    <source>
        <dbReference type="ARBA" id="ARBA00022679"/>
    </source>
</evidence>
<dbReference type="InterPro" id="IPR000182">
    <property type="entry name" value="GNAT_dom"/>
</dbReference>
<dbReference type="RefSeq" id="WP_344035714.1">
    <property type="nucleotide sequence ID" value="NZ_BAAAKE010000003.1"/>
</dbReference>
<dbReference type="PROSITE" id="PS51186">
    <property type="entry name" value="GNAT"/>
    <property type="match status" value="1"/>
</dbReference>
<name>A0ABV9YFI6_9PSEU</name>
<evidence type="ECO:0000256" key="2">
    <source>
        <dbReference type="ARBA" id="ARBA00023315"/>
    </source>
</evidence>
<dbReference type="Pfam" id="PF00583">
    <property type="entry name" value="Acetyltransf_1"/>
    <property type="match status" value="1"/>
</dbReference>
<proteinExistence type="predicted"/>
<dbReference type="EC" id="2.3.1.-" evidence="4"/>
<keyword evidence="2 4" id="KW-0012">Acyltransferase</keyword>
<keyword evidence="1 4" id="KW-0808">Transferase</keyword>
<dbReference type="EMBL" id="JBHSJB010000042">
    <property type="protein sequence ID" value="MFC5059366.1"/>
    <property type="molecule type" value="Genomic_DNA"/>
</dbReference>
<protein>
    <submittedName>
        <fullName evidence="4">GNAT family N-acetyltransferase</fullName>
        <ecNumber evidence="4">2.3.1.-</ecNumber>
    </submittedName>
</protein>
<dbReference type="SUPFAM" id="SSF55729">
    <property type="entry name" value="Acyl-CoA N-acyltransferases (Nat)"/>
    <property type="match status" value="1"/>
</dbReference>
<dbReference type="InterPro" id="IPR016181">
    <property type="entry name" value="Acyl_CoA_acyltransferase"/>
</dbReference>
<feature type="domain" description="N-acetyltransferase" evidence="3">
    <location>
        <begin position="1"/>
        <end position="115"/>
    </location>
</feature>
<dbReference type="InterPro" id="IPR050832">
    <property type="entry name" value="Bact_Acetyltransf"/>
</dbReference>
<evidence type="ECO:0000259" key="3">
    <source>
        <dbReference type="PROSITE" id="PS51186"/>
    </source>
</evidence>
<reference evidence="5" key="1">
    <citation type="journal article" date="2019" name="Int. J. Syst. Evol. Microbiol.">
        <title>The Global Catalogue of Microorganisms (GCM) 10K type strain sequencing project: providing services to taxonomists for standard genome sequencing and annotation.</title>
        <authorList>
            <consortium name="The Broad Institute Genomics Platform"/>
            <consortium name="The Broad Institute Genome Sequencing Center for Infectious Disease"/>
            <person name="Wu L."/>
            <person name="Ma J."/>
        </authorList>
    </citation>
    <scope>NUCLEOTIDE SEQUENCE [LARGE SCALE GENOMIC DNA]</scope>
    <source>
        <strain evidence="5">KCTC 12848</strain>
    </source>
</reference>
<dbReference type="GO" id="GO:0016746">
    <property type="term" value="F:acyltransferase activity"/>
    <property type="evidence" value="ECO:0007669"/>
    <property type="project" value="UniProtKB-KW"/>
</dbReference>
<gene>
    <name evidence="4" type="ORF">ACFPFM_37110</name>
</gene>
<evidence type="ECO:0000313" key="4">
    <source>
        <dbReference type="EMBL" id="MFC5059366.1"/>
    </source>
</evidence>
<evidence type="ECO:0000313" key="5">
    <source>
        <dbReference type="Proteomes" id="UP001595833"/>
    </source>
</evidence>
<dbReference type="PANTHER" id="PTHR43877">
    <property type="entry name" value="AMINOALKYLPHOSPHONATE N-ACETYLTRANSFERASE-RELATED-RELATED"/>
    <property type="match status" value="1"/>
</dbReference>
<organism evidence="4 5">
    <name type="scientific">Saccharothrix xinjiangensis</name>
    <dbReference type="NCBI Taxonomy" id="204798"/>
    <lineage>
        <taxon>Bacteria</taxon>
        <taxon>Bacillati</taxon>
        <taxon>Actinomycetota</taxon>
        <taxon>Actinomycetes</taxon>
        <taxon>Pseudonocardiales</taxon>
        <taxon>Pseudonocardiaceae</taxon>
        <taxon>Saccharothrix</taxon>
    </lineage>
</organism>
<dbReference type="PANTHER" id="PTHR43877:SF2">
    <property type="entry name" value="AMINOALKYLPHOSPHONATE N-ACETYLTRANSFERASE-RELATED"/>
    <property type="match status" value="1"/>
</dbReference>
<dbReference type="Gene3D" id="3.40.630.30">
    <property type="match status" value="1"/>
</dbReference>
<accession>A0ABV9YFI6</accession>
<dbReference type="Proteomes" id="UP001595833">
    <property type="component" value="Unassembled WGS sequence"/>
</dbReference>
<sequence>MDRAIADDPTDDLVGCYVGRCGGRPAGCAGFRLVDPATAELKRLHVAAGARGTGGGAALLSEVERGAAAPGARSVRLDTRADLVEARAPYARHGYGQVTPFNADPYAEYRFEKRL</sequence>